<comment type="catalytic activity">
    <reaction evidence="7 8">
        <text>tRNA(Trp) + L-tryptophan + ATP = L-tryptophyl-tRNA(Trp) + AMP + diphosphate + H(+)</text>
        <dbReference type="Rhea" id="RHEA:24080"/>
        <dbReference type="Rhea" id="RHEA-COMP:9671"/>
        <dbReference type="Rhea" id="RHEA-COMP:9705"/>
        <dbReference type="ChEBI" id="CHEBI:15378"/>
        <dbReference type="ChEBI" id="CHEBI:30616"/>
        <dbReference type="ChEBI" id="CHEBI:33019"/>
        <dbReference type="ChEBI" id="CHEBI:57912"/>
        <dbReference type="ChEBI" id="CHEBI:78442"/>
        <dbReference type="ChEBI" id="CHEBI:78535"/>
        <dbReference type="ChEBI" id="CHEBI:456215"/>
        <dbReference type="EC" id="6.1.1.2"/>
    </reaction>
</comment>
<dbReference type="OrthoDB" id="9801042at2"/>
<keyword evidence="3 8" id="KW-0547">Nucleotide-binding</keyword>
<dbReference type="InterPro" id="IPR014729">
    <property type="entry name" value="Rossmann-like_a/b/a_fold"/>
</dbReference>
<name>A0A3N4GGA2_9LACT</name>
<comment type="similarity">
    <text evidence="1 8 9">Belongs to the class-I aminoacyl-tRNA synthetase family.</text>
</comment>
<keyword evidence="4 8" id="KW-0067">ATP-binding</keyword>
<comment type="subcellular location">
    <subcellularLocation>
        <location evidence="8">Cytoplasm</location>
    </subcellularLocation>
</comment>
<reference evidence="10 11" key="1">
    <citation type="submission" date="2018-11" db="EMBL/GenBank/DDBJ databases">
        <title>Aerococcus sp. SJQ22, whole genome shotgun sequence.</title>
        <authorList>
            <person name="Sun L."/>
            <person name="Gao X."/>
            <person name="Chen W."/>
            <person name="Huang K."/>
        </authorList>
    </citation>
    <scope>NUCLEOTIDE SEQUENCE [LARGE SCALE GENOMIC DNA]</scope>
    <source>
        <strain evidence="10 11">SJQ22</strain>
    </source>
</reference>
<dbReference type="AlphaFoldDB" id="A0A3N4GGA2"/>
<evidence type="ECO:0000313" key="11">
    <source>
        <dbReference type="Proteomes" id="UP000273977"/>
    </source>
</evidence>
<dbReference type="SUPFAM" id="SSF52374">
    <property type="entry name" value="Nucleotidylyl transferase"/>
    <property type="match status" value="1"/>
</dbReference>
<feature type="binding site" evidence="8">
    <location>
        <position position="189"/>
    </location>
    <ligand>
        <name>ATP</name>
        <dbReference type="ChEBI" id="CHEBI:30616"/>
    </ligand>
</feature>
<organism evidence="10 11">
    <name type="scientific">Aerococcus agrisoli</name>
    <dbReference type="NCBI Taxonomy" id="2487350"/>
    <lineage>
        <taxon>Bacteria</taxon>
        <taxon>Bacillati</taxon>
        <taxon>Bacillota</taxon>
        <taxon>Bacilli</taxon>
        <taxon>Lactobacillales</taxon>
        <taxon>Aerococcaceae</taxon>
        <taxon>Aerococcus</taxon>
    </lineage>
</organism>
<dbReference type="Gene3D" id="1.10.240.10">
    <property type="entry name" value="Tyrosyl-Transfer RNA Synthetase"/>
    <property type="match status" value="1"/>
</dbReference>
<keyword evidence="5 8" id="KW-0648">Protein biosynthesis</keyword>
<dbReference type="GO" id="GO:0006436">
    <property type="term" value="P:tryptophanyl-tRNA aminoacylation"/>
    <property type="evidence" value="ECO:0007669"/>
    <property type="project" value="UniProtKB-UniRule"/>
</dbReference>
<keyword evidence="6 8" id="KW-0030">Aminoacyl-tRNA synthetase</keyword>
<dbReference type="InterPro" id="IPR001412">
    <property type="entry name" value="aa-tRNA-synth_I_CS"/>
</dbReference>
<dbReference type="NCBIfam" id="TIGR00233">
    <property type="entry name" value="trpS"/>
    <property type="match status" value="1"/>
</dbReference>
<dbReference type="GO" id="GO:0004830">
    <property type="term" value="F:tryptophan-tRNA ligase activity"/>
    <property type="evidence" value="ECO:0007669"/>
    <property type="project" value="UniProtKB-UniRule"/>
</dbReference>
<sequence>MTKRIFSGVQPSGTPTIGNYIGAMKQFTELQNDFDAYYCVVNEHAITVAQDPAELRKNTRSLAALYIALGVDPEKATIFIQSQVPAHAQAAWMVQCLTPLGELERMTQFKDKSAKQGSVSAGLLTYPPLMVADIILYQTDLVPVGDDQKQHLELTRNFVERFNNRFTGKKEEGILTMPEFYAPKEGGRIMSLQDPLKKMSKSDENQKGFVSLLDDPKVIMKKIKSAVTDSSGEISYDKENKPGVSNLLTIYSSMSGRSIDDIVNEYADAGYGKFKQDLADVVISVLEPMQARYDKLMESSELDDILADGAKRANEVASETLAKMEKAIGFR</sequence>
<keyword evidence="2 8" id="KW-0436">Ligase</keyword>
<dbReference type="CDD" id="cd00806">
    <property type="entry name" value="TrpRS_core"/>
    <property type="match status" value="1"/>
</dbReference>
<feature type="binding site" evidence="8">
    <location>
        <begin position="10"/>
        <end position="12"/>
    </location>
    <ligand>
        <name>ATP</name>
        <dbReference type="ChEBI" id="CHEBI:30616"/>
    </ligand>
</feature>
<evidence type="ECO:0000256" key="5">
    <source>
        <dbReference type="ARBA" id="ARBA00022917"/>
    </source>
</evidence>
<dbReference type="PRINTS" id="PR01039">
    <property type="entry name" value="TRNASYNTHTRP"/>
</dbReference>
<evidence type="ECO:0000256" key="9">
    <source>
        <dbReference type="RuleBase" id="RU363036"/>
    </source>
</evidence>
<accession>A0A3N4GGA2</accession>
<dbReference type="PANTHER" id="PTHR43766">
    <property type="entry name" value="TRYPTOPHAN--TRNA LIGASE, MITOCHONDRIAL"/>
    <property type="match status" value="1"/>
</dbReference>
<evidence type="ECO:0000256" key="3">
    <source>
        <dbReference type="ARBA" id="ARBA00022741"/>
    </source>
</evidence>
<feature type="short sequence motif" description="'HIGH' region" evidence="8">
    <location>
        <begin position="11"/>
        <end position="19"/>
    </location>
</feature>
<dbReference type="RefSeq" id="WP_123779690.1">
    <property type="nucleotide sequence ID" value="NZ_RKMG01000008.1"/>
</dbReference>
<protein>
    <recommendedName>
        <fullName evidence="8">Tryptophan--tRNA ligase</fullName>
        <ecNumber evidence="8">6.1.1.2</ecNumber>
    </recommendedName>
    <alternativeName>
        <fullName evidence="8">Tryptophanyl-tRNA synthetase</fullName>
        <shortName evidence="8">TrpRS</shortName>
    </alternativeName>
</protein>
<dbReference type="Pfam" id="PF00579">
    <property type="entry name" value="tRNA-synt_1b"/>
    <property type="match status" value="1"/>
</dbReference>
<dbReference type="PANTHER" id="PTHR43766:SF1">
    <property type="entry name" value="TRYPTOPHAN--TRNA LIGASE, MITOCHONDRIAL"/>
    <property type="match status" value="1"/>
</dbReference>
<evidence type="ECO:0000256" key="1">
    <source>
        <dbReference type="ARBA" id="ARBA00005594"/>
    </source>
</evidence>
<evidence type="ECO:0000256" key="2">
    <source>
        <dbReference type="ARBA" id="ARBA00022598"/>
    </source>
</evidence>
<dbReference type="PROSITE" id="PS00178">
    <property type="entry name" value="AA_TRNA_LIGASE_I"/>
    <property type="match status" value="1"/>
</dbReference>
<evidence type="ECO:0000256" key="4">
    <source>
        <dbReference type="ARBA" id="ARBA00022840"/>
    </source>
</evidence>
<dbReference type="Proteomes" id="UP000273977">
    <property type="component" value="Unassembled WGS sequence"/>
</dbReference>
<evidence type="ECO:0000313" key="10">
    <source>
        <dbReference type="EMBL" id="RPA60868.1"/>
    </source>
</evidence>
<evidence type="ECO:0000256" key="8">
    <source>
        <dbReference type="HAMAP-Rule" id="MF_00140"/>
    </source>
</evidence>
<proteinExistence type="inferred from homology"/>
<dbReference type="GO" id="GO:0005829">
    <property type="term" value="C:cytosol"/>
    <property type="evidence" value="ECO:0007669"/>
    <property type="project" value="TreeGrafter"/>
</dbReference>
<dbReference type="FunFam" id="1.10.240.10:FF:000002">
    <property type="entry name" value="Tryptophan--tRNA ligase"/>
    <property type="match status" value="1"/>
</dbReference>
<keyword evidence="8" id="KW-0963">Cytoplasm</keyword>
<dbReference type="InterPro" id="IPR050203">
    <property type="entry name" value="Trp-tRNA_synthetase"/>
</dbReference>
<comment type="function">
    <text evidence="8">Catalyzes the attachment of tryptophan to tRNA(Trp).</text>
</comment>
<feature type="binding site" evidence="8">
    <location>
        <begin position="198"/>
        <end position="202"/>
    </location>
    <ligand>
        <name>ATP</name>
        <dbReference type="ChEBI" id="CHEBI:30616"/>
    </ligand>
</feature>
<dbReference type="GO" id="GO:0005524">
    <property type="term" value="F:ATP binding"/>
    <property type="evidence" value="ECO:0007669"/>
    <property type="project" value="UniProtKB-UniRule"/>
</dbReference>
<dbReference type="InterPro" id="IPR002305">
    <property type="entry name" value="aa-tRNA-synth_Ic"/>
</dbReference>
<feature type="binding site" evidence="8">
    <location>
        <begin position="18"/>
        <end position="19"/>
    </location>
    <ligand>
        <name>ATP</name>
        <dbReference type="ChEBI" id="CHEBI:30616"/>
    </ligand>
</feature>
<dbReference type="InterPro" id="IPR002306">
    <property type="entry name" value="Trp-tRNA-ligase"/>
</dbReference>
<dbReference type="HAMAP" id="MF_00140_B">
    <property type="entry name" value="Trp_tRNA_synth_B"/>
    <property type="match status" value="1"/>
</dbReference>
<feature type="binding site" evidence="8">
    <location>
        <begin position="145"/>
        <end position="147"/>
    </location>
    <ligand>
        <name>ATP</name>
        <dbReference type="ChEBI" id="CHEBI:30616"/>
    </ligand>
</feature>
<evidence type="ECO:0000256" key="6">
    <source>
        <dbReference type="ARBA" id="ARBA00023146"/>
    </source>
</evidence>
<dbReference type="EMBL" id="RKMG01000008">
    <property type="protein sequence ID" value="RPA60868.1"/>
    <property type="molecule type" value="Genomic_DNA"/>
</dbReference>
<comment type="caution">
    <text evidence="10">The sequence shown here is derived from an EMBL/GenBank/DDBJ whole genome shotgun (WGS) entry which is preliminary data.</text>
</comment>
<dbReference type="Gene3D" id="3.40.50.620">
    <property type="entry name" value="HUPs"/>
    <property type="match status" value="1"/>
</dbReference>
<feature type="binding site" evidence="8">
    <location>
        <position position="133"/>
    </location>
    <ligand>
        <name>L-tryptophan</name>
        <dbReference type="ChEBI" id="CHEBI:57912"/>
    </ligand>
</feature>
<comment type="subunit">
    <text evidence="8">Homodimer.</text>
</comment>
<keyword evidence="11" id="KW-1185">Reference proteome</keyword>
<feature type="short sequence motif" description="'KMSKS' region" evidence="8">
    <location>
        <begin position="198"/>
        <end position="202"/>
    </location>
</feature>
<dbReference type="EC" id="6.1.1.2" evidence="8"/>
<evidence type="ECO:0000256" key="7">
    <source>
        <dbReference type="ARBA" id="ARBA00049929"/>
    </source>
</evidence>
<gene>
    <name evidence="8 10" type="primary">trpS</name>
    <name evidence="10" type="ORF">EF384_03975</name>
</gene>
<dbReference type="InterPro" id="IPR024109">
    <property type="entry name" value="Trp-tRNA-ligase_bac-type"/>
</dbReference>